<dbReference type="Gene3D" id="3.80.10.10">
    <property type="entry name" value="Ribonuclease Inhibitor"/>
    <property type="match status" value="1"/>
</dbReference>
<organism evidence="2 3">
    <name type="scientific">Favolaschia claudopus</name>
    <dbReference type="NCBI Taxonomy" id="2862362"/>
    <lineage>
        <taxon>Eukaryota</taxon>
        <taxon>Fungi</taxon>
        <taxon>Dikarya</taxon>
        <taxon>Basidiomycota</taxon>
        <taxon>Agaricomycotina</taxon>
        <taxon>Agaricomycetes</taxon>
        <taxon>Agaricomycetidae</taxon>
        <taxon>Agaricales</taxon>
        <taxon>Marasmiineae</taxon>
        <taxon>Mycenaceae</taxon>
        <taxon>Favolaschia</taxon>
    </lineage>
</organism>
<feature type="transmembrane region" description="Helical" evidence="1">
    <location>
        <begin position="61"/>
        <end position="82"/>
    </location>
</feature>
<reference evidence="2 3" key="1">
    <citation type="journal article" date="2024" name="J Genomics">
        <title>Draft genome sequencing and assembly of Favolaschia claudopus CIRM-BRFM 2984 isolated from oak limbs.</title>
        <authorList>
            <person name="Navarro D."/>
            <person name="Drula E."/>
            <person name="Chaduli D."/>
            <person name="Cazenave R."/>
            <person name="Ahrendt S."/>
            <person name="Wang J."/>
            <person name="Lipzen A."/>
            <person name="Daum C."/>
            <person name="Barry K."/>
            <person name="Grigoriev I.V."/>
            <person name="Favel A."/>
            <person name="Rosso M.N."/>
            <person name="Martin F."/>
        </authorList>
    </citation>
    <scope>NUCLEOTIDE SEQUENCE [LARGE SCALE GENOMIC DNA]</scope>
    <source>
        <strain evidence="2 3">CIRM-BRFM 2984</strain>
    </source>
</reference>
<accession>A0AAW0DGL3</accession>
<proteinExistence type="predicted"/>
<evidence type="ECO:0000313" key="2">
    <source>
        <dbReference type="EMBL" id="KAK7051952.1"/>
    </source>
</evidence>
<protein>
    <recommendedName>
        <fullName evidence="4">F-box domain-containing protein</fullName>
    </recommendedName>
</protein>
<dbReference type="AlphaFoldDB" id="A0AAW0DGL3"/>
<keyword evidence="1" id="KW-1133">Transmembrane helix</keyword>
<evidence type="ECO:0008006" key="4">
    <source>
        <dbReference type="Google" id="ProtNLM"/>
    </source>
</evidence>
<comment type="caution">
    <text evidence="2">The sequence shown here is derived from an EMBL/GenBank/DDBJ whole genome shotgun (WGS) entry which is preliminary data.</text>
</comment>
<dbReference type="SUPFAM" id="SSF52047">
    <property type="entry name" value="RNI-like"/>
    <property type="match status" value="1"/>
</dbReference>
<gene>
    <name evidence="2" type="ORF">R3P38DRAFT_1631729</name>
</gene>
<dbReference type="Proteomes" id="UP001362999">
    <property type="component" value="Unassembled WGS sequence"/>
</dbReference>
<dbReference type="InterPro" id="IPR032675">
    <property type="entry name" value="LRR_dom_sf"/>
</dbReference>
<evidence type="ECO:0000256" key="1">
    <source>
        <dbReference type="SAM" id="Phobius"/>
    </source>
</evidence>
<keyword evidence="3" id="KW-1185">Reference proteome</keyword>
<sequence length="680" mass="76350">MPTTWWTGTVADGVGGGFAWCVRRPPYISAPAPRDQQYSLRLSRRRHSMDLLSSVCLPCPIAHILTILLLFITHPLLLVGLCPIRLLCTQVSRLTHLLFGGCAFPFLLFSSMSIHCVSPLPLMPFLEFDEPSIRDCLRRNIVPFDIEIEAIRHSLDEAQACLAELQDGPWPLAIEDCVTYMAEIEDLSNYINLHSSLLAPIRRLPVEILRIIFVDPDIHNCQYPRPAPITKPLHPVVAKYKPNVVGAVGYHWRSVVCEIPELWSHLTVYLKYGPQYSTLDALRIALERSQHAPLHLQFRVAGTRDPAQWSSLDDRLLEGILENSERWAEVDLPLNPELLHRLLPAQGRLESLHTVTIRDTYESFYLDPNPPPRSTLFSIAPNLRMLRLIDTCTAISAMPTLPLSHLTHLCINSRRLGDSEFYHFVVQAQNVRDLSFRIHGGGDFNQGAPAPPVVLCKSQKITVYGHCSDNYPEFNVFKSMVAPELETLFLVHCRFWNNPALQSFVERSKFNLRQLLIQSTPLRSADLVAILRLLPTVETLTLADLIPNAVTNVLAQSLTIGADSSADEPVLPNLTALCIDGVYLVGAGPLLAMLQSRMASLDSSSRLRELNIVMRKLVVPAARLEEFLPAAKMALESLRFVCVDEARRNVAMEFGATSRCIGRIRLRRPHVIEVFEGEVV</sequence>
<dbReference type="EMBL" id="JAWWNJ010000007">
    <property type="protein sequence ID" value="KAK7051952.1"/>
    <property type="molecule type" value="Genomic_DNA"/>
</dbReference>
<feature type="transmembrane region" description="Helical" evidence="1">
    <location>
        <begin position="94"/>
        <end position="114"/>
    </location>
</feature>
<keyword evidence="1" id="KW-0812">Transmembrane</keyword>
<evidence type="ECO:0000313" key="3">
    <source>
        <dbReference type="Proteomes" id="UP001362999"/>
    </source>
</evidence>
<name>A0AAW0DGL3_9AGAR</name>
<keyword evidence="1" id="KW-0472">Membrane</keyword>